<comment type="subcellular location">
    <subcellularLocation>
        <location evidence="3">Chromosome</location>
    </subcellularLocation>
    <subcellularLocation>
        <location evidence="2 9">Nucleus</location>
    </subcellularLocation>
</comment>
<evidence type="ECO:0000256" key="7">
    <source>
        <dbReference type="ARBA" id="ARBA00023242"/>
    </source>
</evidence>
<comment type="subunit">
    <text evidence="9">The nucleosome is a histone octamer containing two molecules each of H2A, H2B, H3 and H4 assembled in one H3-H4 heterotetramer and two H2A-H2B heterodimers. The octamer wraps approximately 147 bp of DNA.</text>
</comment>
<dbReference type="Proteomes" id="UP000494256">
    <property type="component" value="Unassembled WGS sequence"/>
</dbReference>
<evidence type="ECO:0000313" key="13">
    <source>
        <dbReference type="Proteomes" id="UP000494256"/>
    </source>
</evidence>
<keyword evidence="8 9" id="KW-0544">Nucleosome core</keyword>
<dbReference type="SUPFAM" id="SSF47113">
    <property type="entry name" value="Histone-fold"/>
    <property type="match status" value="1"/>
</dbReference>
<dbReference type="GO" id="GO:0000786">
    <property type="term" value="C:nucleosome"/>
    <property type="evidence" value="ECO:0007669"/>
    <property type="project" value="UniProtKB-KW"/>
</dbReference>
<sequence>MPPVHHGGKRAPAKTRSHRAGLMFSVGRVHRILKNGNYAPRVGAGASVYLTAVLEYLSAEILELAAKAAEDNKKSRVNPRHILLAIRNDDELDKMLSGVVITQGGVLPHIERQLLPKKTSKIKHNTNTSSQEY</sequence>
<evidence type="ECO:0000259" key="11">
    <source>
        <dbReference type="Pfam" id="PF16211"/>
    </source>
</evidence>
<evidence type="ECO:0000256" key="3">
    <source>
        <dbReference type="ARBA" id="ARBA00004286"/>
    </source>
</evidence>
<dbReference type="GO" id="GO:0046982">
    <property type="term" value="F:protein heterodimerization activity"/>
    <property type="evidence" value="ECO:0007669"/>
    <property type="project" value="InterPro"/>
</dbReference>
<dbReference type="CDD" id="cd00074">
    <property type="entry name" value="HFD_H2A"/>
    <property type="match status" value="1"/>
</dbReference>
<evidence type="ECO:0000256" key="2">
    <source>
        <dbReference type="ARBA" id="ARBA00004123"/>
    </source>
</evidence>
<name>A0A8S1BPU7_ARCPL</name>
<keyword evidence="9" id="KW-0238">DNA-binding</keyword>
<dbReference type="InterPro" id="IPR009072">
    <property type="entry name" value="Histone-fold"/>
</dbReference>
<evidence type="ECO:0000256" key="4">
    <source>
        <dbReference type="ARBA" id="ARBA00010691"/>
    </source>
</evidence>
<evidence type="ECO:0000313" key="12">
    <source>
        <dbReference type="EMBL" id="CAB3260838.1"/>
    </source>
</evidence>
<dbReference type="EMBL" id="CADEBD010000880">
    <property type="protein sequence ID" value="CAB3260838.1"/>
    <property type="molecule type" value="Genomic_DNA"/>
</dbReference>
<dbReference type="AlphaFoldDB" id="A0A8S1BPU7"/>
<dbReference type="GO" id="GO:0005634">
    <property type="term" value="C:nucleus"/>
    <property type="evidence" value="ECO:0007669"/>
    <property type="project" value="UniProtKB-SubCell"/>
</dbReference>
<dbReference type="FunFam" id="1.10.20.10:FF:000103">
    <property type="entry name" value="Histone H2A type 1"/>
    <property type="match status" value="1"/>
</dbReference>
<keyword evidence="7 9" id="KW-0539">Nucleus</keyword>
<keyword evidence="5 9" id="KW-0158">Chromosome</keyword>
<keyword evidence="6" id="KW-1017">Isopeptide bond</keyword>
<dbReference type="GO" id="GO:0030527">
    <property type="term" value="F:structural constituent of chromatin"/>
    <property type="evidence" value="ECO:0007669"/>
    <property type="project" value="InterPro"/>
</dbReference>
<dbReference type="Gene3D" id="1.10.20.10">
    <property type="entry name" value="Histone, subunit A"/>
    <property type="match status" value="1"/>
</dbReference>
<feature type="domain" description="Core Histone H2A/H2B/H3" evidence="10">
    <location>
        <begin position="15"/>
        <end position="87"/>
    </location>
</feature>
<evidence type="ECO:0000256" key="5">
    <source>
        <dbReference type="ARBA" id="ARBA00022454"/>
    </source>
</evidence>
<accession>A0A8S1BPU7</accession>
<dbReference type="InterPro" id="IPR002119">
    <property type="entry name" value="Histone_H2A"/>
</dbReference>
<gene>
    <name evidence="12" type="ORF">APLA_LOCUS17205</name>
</gene>
<dbReference type="PRINTS" id="PR00620">
    <property type="entry name" value="HISTONEH2A"/>
</dbReference>
<dbReference type="Pfam" id="PF16211">
    <property type="entry name" value="Histone_H2A_C"/>
    <property type="match status" value="1"/>
</dbReference>
<dbReference type="SMART" id="SM00414">
    <property type="entry name" value="H2A"/>
    <property type="match status" value="1"/>
</dbReference>
<dbReference type="InterPro" id="IPR032454">
    <property type="entry name" value="Histone_H2A_C"/>
</dbReference>
<dbReference type="PANTHER" id="PTHR23430">
    <property type="entry name" value="HISTONE H2A"/>
    <property type="match status" value="1"/>
</dbReference>
<evidence type="ECO:0000256" key="1">
    <source>
        <dbReference type="ARBA" id="ARBA00002001"/>
    </source>
</evidence>
<comment type="caution">
    <text evidence="12">The sequence shown here is derived from an EMBL/GenBank/DDBJ whole genome shotgun (WGS) entry which is preliminary data.</text>
</comment>
<organism evidence="12 13">
    <name type="scientific">Arctia plantaginis</name>
    <name type="common">Wood tiger moth</name>
    <name type="synonym">Phalaena plantaginis</name>
    <dbReference type="NCBI Taxonomy" id="874455"/>
    <lineage>
        <taxon>Eukaryota</taxon>
        <taxon>Metazoa</taxon>
        <taxon>Ecdysozoa</taxon>
        <taxon>Arthropoda</taxon>
        <taxon>Hexapoda</taxon>
        <taxon>Insecta</taxon>
        <taxon>Pterygota</taxon>
        <taxon>Neoptera</taxon>
        <taxon>Endopterygota</taxon>
        <taxon>Lepidoptera</taxon>
        <taxon>Glossata</taxon>
        <taxon>Ditrysia</taxon>
        <taxon>Noctuoidea</taxon>
        <taxon>Erebidae</taxon>
        <taxon>Arctiinae</taxon>
        <taxon>Arctia</taxon>
    </lineage>
</organism>
<dbReference type="InterPro" id="IPR007125">
    <property type="entry name" value="H2A/H2B/H3"/>
</dbReference>
<feature type="domain" description="Histone H2A C-terminal" evidence="11">
    <location>
        <begin position="90"/>
        <end position="121"/>
    </location>
</feature>
<comment type="function">
    <text evidence="1">Core component of nucleosome. Nucleosomes wrap and compact DNA into chromatin, limiting DNA accessibility to the cellular machineries which require DNA as a template. Histones thereby play a central role in transcription regulation, DNA repair, DNA replication and chromosomal stability. DNA accessibility is regulated via a complex set of post-translational modifications of histones, also called histone code, and nucleosome remodeling.</text>
</comment>
<evidence type="ECO:0000256" key="6">
    <source>
        <dbReference type="ARBA" id="ARBA00022499"/>
    </source>
</evidence>
<evidence type="ECO:0000256" key="9">
    <source>
        <dbReference type="RuleBase" id="RU003767"/>
    </source>
</evidence>
<reference evidence="12 13" key="1">
    <citation type="submission" date="2020-04" db="EMBL/GenBank/DDBJ databases">
        <authorList>
            <person name="Wallbank WR R."/>
            <person name="Pardo Diaz C."/>
            <person name="Kozak K."/>
            <person name="Martin S."/>
            <person name="Jiggins C."/>
            <person name="Moest M."/>
            <person name="Warren A I."/>
            <person name="Byers J.R.P. K."/>
            <person name="Montejo-Kovacevich G."/>
            <person name="Yen C E."/>
        </authorList>
    </citation>
    <scope>NUCLEOTIDE SEQUENCE [LARGE SCALE GENOMIC DNA]</scope>
</reference>
<dbReference type="GO" id="GO:0003677">
    <property type="term" value="F:DNA binding"/>
    <property type="evidence" value="ECO:0007669"/>
    <property type="project" value="UniProtKB-KW"/>
</dbReference>
<evidence type="ECO:0000259" key="10">
    <source>
        <dbReference type="Pfam" id="PF00125"/>
    </source>
</evidence>
<protein>
    <recommendedName>
        <fullName evidence="9">Histone H2A</fullName>
    </recommendedName>
</protein>
<dbReference type="Pfam" id="PF00125">
    <property type="entry name" value="Histone"/>
    <property type="match status" value="1"/>
</dbReference>
<proteinExistence type="inferred from homology"/>
<comment type="similarity">
    <text evidence="4 9">Belongs to the histone H2A family.</text>
</comment>
<evidence type="ECO:0000256" key="8">
    <source>
        <dbReference type="ARBA" id="ARBA00023269"/>
    </source>
</evidence>